<name>A0ABR0XPV0_REHGL</name>
<evidence type="ECO:0000313" key="2">
    <source>
        <dbReference type="Proteomes" id="UP001318860"/>
    </source>
</evidence>
<gene>
    <name evidence="1" type="ORF">DH2020_004607</name>
</gene>
<dbReference type="EMBL" id="JABTTQ020000003">
    <property type="protein sequence ID" value="KAK6161226.1"/>
    <property type="molecule type" value="Genomic_DNA"/>
</dbReference>
<accession>A0ABR0XPV0</accession>
<protein>
    <recommendedName>
        <fullName evidence="3">Retrotransposon gag domain-containing protein</fullName>
    </recommendedName>
</protein>
<comment type="caution">
    <text evidence="1">The sequence shown here is derived from an EMBL/GenBank/DDBJ whole genome shotgun (WGS) entry which is preliminary data.</text>
</comment>
<dbReference type="Proteomes" id="UP001318860">
    <property type="component" value="Unassembled WGS sequence"/>
</dbReference>
<organism evidence="1 2">
    <name type="scientific">Rehmannia glutinosa</name>
    <name type="common">Chinese foxglove</name>
    <dbReference type="NCBI Taxonomy" id="99300"/>
    <lineage>
        <taxon>Eukaryota</taxon>
        <taxon>Viridiplantae</taxon>
        <taxon>Streptophyta</taxon>
        <taxon>Embryophyta</taxon>
        <taxon>Tracheophyta</taxon>
        <taxon>Spermatophyta</taxon>
        <taxon>Magnoliopsida</taxon>
        <taxon>eudicotyledons</taxon>
        <taxon>Gunneridae</taxon>
        <taxon>Pentapetalae</taxon>
        <taxon>asterids</taxon>
        <taxon>lamiids</taxon>
        <taxon>Lamiales</taxon>
        <taxon>Orobanchaceae</taxon>
        <taxon>Rehmannieae</taxon>
        <taxon>Rehmannia</taxon>
    </lineage>
</organism>
<sequence length="283" mass="32108">MHFEGKTSPGTNFNTKQVELTWAPFVEIISSRFEELKEAKIIGEFNKLKHLGTYAEYVEKFEELQACMLMLNKGNYTEEYFVASFISGLNDEVCNAFTTVSPNWVQQVIQSYAHDPFFTMILAANTVDPTSYPDFLRWELEDPSFGRIGYSFDSQRERRGTTTFDSVDEFKLEIFLLGKISNLFERNFLTLILRDMICSKRGNNDSSSSIAGFHVAPTSVDQCNTMRINPPQSRLGTKRIPRGRGWSGKAFSEMIGTGCGISDEEEGEIEALANLPDDGWIWS</sequence>
<evidence type="ECO:0008006" key="3">
    <source>
        <dbReference type="Google" id="ProtNLM"/>
    </source>
</evidence>
<reference evidence="1 2" key="1">
    <citation type="journal article" date="2021" name="Comput. Struct. Biotechnol. J.">
        <title>De novo genome assembly of the potent medicinal plant Rehmannia glutinosa using nanopore technology.</title>
        <authorList>
            <person name="Ma L."/>
            <person name="Dong C."/>
            <person name="Song C."/>
            <person name="Wang X."/>
            <person name="Zheng X."/>
            <person name="Niu Y."/>
            <person name="Chen S."/>
            <person name="Feng W."/>
        </authorList>
    </citation>
    <scope>NUCLEOTIDE SEQUENCE [LARGE SCALE GENOMIC DNA]</scope>
    <source>
        <strain evidence="1">DH-2019</strain>
    </source>
</reference>
<keyword evidence="2" id="KW-1185">Reference proteome</keyword>
<proteinExistence type="predicted"/>
<evidence type="ECO:0000313" key="1">
    <source>
        <dbReference type="EMBL" id="KAK6161226.1"/>
    </source>
</evidence>